<keyword evidence="4" id="KW-1185">Reference proteome</keyword>
<dbReference type="InterPro" id="IPR011011">
    <property type="entry name" value="Znf_FYVE_PHD"/>
</dbReference>
<dbReference type="Gene3D" id="3.30.40.10">
    <property type="entry name" value="Zinc/RING finger domain, C3HC4 (zinc finger)"/>
    <property type="match status" value="1"/>
</dbReference>
<reference evidence="3 4" key="1">
    <citation type="journal article" date="2018" name="Sci. Rep.">
        <title>Comparative analysis of the Pocillopora damicornis genome highlights role of immune system in coral evolution.</title>
        <authorList>
            <person name="Cunning R."/>
            <person name="Bay R.A."/>
            <person name="Gillette P."/>
            <person name="Baker A.C."/>
            <person name="Traylor-Knowles N."/>
        </authorList>
    </citation>
    <scope>NUCLEOTIDE SEQUENCE [LARGE SCALE GENOMIC DNA]</scope>
    <source>
        <strain evidence="3">RSMAS</strain>
        <tissue evidence="3">Whole animal</tissue>
    </source>
</reference>
<proteinExistence type="predicted"/>
<sequence length="604" mass="69844">MAVRHVRMGGTLLCLLFLVVLLREFRESSNCSFMHPERCTRLVISLHLTTSSAYYKLPFKLASRRFNGGRLLYTATGVGTFQAQRLLISGDVSPNPGPRRKPTKYPCGECSKSVRSNQDAILCSERNTWSHARCLNMSNWTFQYYLNNPSVGWICSFYALPKFSGSFFSTLNSSTHESASDTELDLSSQPSDMKLIRNENRKECIIANLNVNSLPSKFEEIKEWLTNRAFDILSIQETKIDRSFPNSQFYVNGYKLFRRDRTKGGGGLAVFIRDNIAATCKKGITTSLESLLFDLHIGQRRFALVSAYKPPSVNNATFRTELTTVLDQAISLCENVIGLGDLNCDIIHPFMNNNQGKRLLDICDIYDLNTLIKEPTRISTTRASCLDVILSNVPMFMKSSGAIETGISDHLLVYTVLKTKMLHANAEVVKKRIFKTFNRDDFQKDLSRVPFHAAYVFDYIDDVYWCWETLYNQVLDDHAPMRSFKRRSSVESKFITPEIRREMVERKRLKKKFNRSRNQCDWESYRIVGNKVVSMRRKSIRRHFEKLCSDKYADQKKFWRAIKPYVNSRKNVEKSRITLKEGDKIIRNPQEFYLSNNEALRYKE</sequence>
<comment type="caution">
    <text evidence="3">The sequence shown here is derived from an EMBL/GenBank/DDBJ whole genome shotgun (WGS) entry which is preliminary data.</text>
</comment>
<dbReference type="Proteomes" id="UP000275408">
    <property type="component" value="Unassembled WGS sequence"/>
</dbReference>
<dbReference type="SUPFAM" id="SSF56219">
    <property type="entry name" value="DNase I-like"/>
    <property type="match status" value="1"/>
</dbReference>
<feature type="domain" description="Endonuclease/exonuclease/phosphatase" evidence="2">
    <location>
        <begin position="209"/>
        <end position="410"/>
    </location>
</feature>
<organism evidence="3 4">
    <name type="scientific">Pocillopora damicornis</name>
    <name type="common">Cauliflower coral</name>
    <name type="synonym">Millepora damicornis</name>
    <dbReference type="NCBI Taxonomy" id="46731"/>
    <lineage>
        <taxon>Eukaryota</taxon>
        <taxon>Metazoa</taxon>
        <taxon>Cnidaria</taxon>
        <taxon>Anthozoa</taxon>
        <taxon>Hexacorallia</taxon>
        <taxon>Scleractinia</taxon>
        <taxon>Astrocoeniina</taxon>
        <taxon>Pocilloporidae</taxon>
        <taxon>Pocillopora</taxon>
    </lineage>
</organism>
<dbReference type="InterPro" id="IPR013083">
    <property type="entry name" value="Znf_RING/FYVE/PHD"/>
</dbReference>
<evidence type="ECO:0000313" key="3">
    <source>
        <dbReference type="EMBL" id="RMX61404.1"/>
    </source>
</evidence>
<protein>
    <recommendedName>
        <fullName evidence="2">Endonuclease/exonuclease/phosphatase domain-containing protein</fullName>
    </recommendedName>
</protein>
<dbReference type="Gene3D" id="3.60.10.10">
    <property type="entry name" value="Endonuclease/exonuclease/phosphatase"/>
    <property type="match status" value="1"/>
</dbReference>
<dbReference type="SUPFAM" id="SSF57903">
    <property type="entry name" value="FYVE/PHD zinc finger"/>
    <property type="match status" value="1"/>
</dbReference>
<evidence type="ECO:0000256" key="1">
    <source>
        <dbReference type="SAM" id="SignalP"/>
    </source>
</evidence>
<keyword evidence="1" id="KW-0732">Signal</keyword>
<dbReference type="STRING" id="46731.A0A3M6V793"/>
<name>A0A3M6V793_POCDA</name>
<evidence type="ECO:0000313" key="4">
    <source>
        <dbReference type="Proteomes" id="UP000275408"/>
    </source>
</evidence>
<dbReference type="AlphaFoldDB" id="A0A3M6V793"/>
<dbReference type="GO" id="GO:0031012">
    <property type="term" value="C:extracellular matrix"/>
    <property type="evidence" value="ECO:0007669"/>
    <property type="project" value="TreeGrafter"/>
</dbReference>
<dbReference type="GO" id="GO:0003824">
    <property type="term" value="F:catalytic activity"/>
    <property type="evidence" value="ECO:0007669"/>
    <property type="project" value="InterPro"/>
</dbReference>
<feature type="signal peptide" evidence="1">
    <location>
        <begin position="1"/>
        <end position="28"/>
    </location>
</feature>
<dbReference type="EMBL" id="RCHS01000017">
    <property type="protein sequence ID" value="RMX61404.1"/>
    <property type="molecule type" value="Genomic_DNA"/>
</dbReference>
<gene>
    <name evidence="3" type="ORF">pdam_00024642</name>
</gene>
<dbReference type="InterPro" id="IPR036691">
    <property type="entry name" value="Endo/exonu/phosph_ase_sf"/>
</dbReference>
<dbReference type="PANTHER" id="PTHR33395">
    <property type="entry name" value="TRANSCRIPTASE, PUTATIVE-RELATED-RELATED"/>
    <property type="match status" value="1"/>
</dbReference>
<dbReference type="Pfam" id="PF03372">
    <property type="entry name" value="Exo_endo_phos"/>
    <property type="match status" value="1"/>
</dbReference>
<feature type="chain" id="PRO_5018237034" description="Endonuclease/exonuclease/phosphatase domain-containing protein" evidence="1">
    <location>
        <begin position="29"/>
        <end position="604"/>
    </location>
</feature>
<accession>A0A3M6V793</accession>
<dbReference type="PANTHER" id="PTHR33395:SF22">
    <property type="entry name" value="REVERSE TRANSCRIPTASE DOMAIN-CONTAINING PROTEIN"/>
    <property type="match status" value="1"/>
</dbReference>
<dbReference type="InterPro" id="IPR005135">
    <property type="entry name" value="Endo/exonuclease/phosphatase"/>
</dbReference>
<evidence type="ECO:0000259" key="2">
    <source>
        <dbReference type="Pfam" id="PF03372"/>
    </source>
</evidence>
<dbReference type="OrthoDB" id="5987290at2759"/>